<dbReference type="InterPro" id="IPR000537">
    <property type="entry name" value="UbiA_prenyltransferase"/>
</dbReference>
<feature type="transmembrane region" description="Helical" evidence="5">
    <location>
        <begin position="217"/>
        <end position="237"/>
    </location>
</feature>
<keyword evidence="4 5" id="KW-0472">Membrane</keyword>
<comment type="caution">
    <text evidence="6">The sequence shown here is derived from an EMBL/GenBank/DDBJ whole genome shotgun (WGS) entry which is preliminary data.</text>
</comment>
<evidence type="ECO:0000256" key="1">
    <source>
        <dbReference type="ARBA" id="ARBA00004141"/>
    </source>
</evidence>
<comment type="subcellular location">
    <subcellularLocation>
        <location evidence="1">Membrane</location>
        <topology evidence="1">Multi-pass membrane protein</topology>
    </subcellularLocation>
</comment>
<evidence type="ECO:0000256" key="2">
    <source>
        <dbReference type="ARBA" id="ARBA00022692"/>
    </source>
</evidence>
<gene>
    <name evidence="6" type="ORF">PRZ48_014980</name>
</gene>
<dbReference type="EMBL" id="JAXOVC010000015">
    <property type="protein sequence ID" value="KAK4493795.1"/>
    <property type="molecule type" value="Genomic_DNA"/>
</dbReference>
<evidence type="ECO:0000256" key="5">
    <source>
        <dbReference type="SAM" id="Phobius"/>
    </source>
</evidence>
<dbReference type="Pfam" id="PF01040">
    <property type="entry name" value="UbiA"/>
    <property type="match status" value="1"/>
</dbReference>
<dbReference type="Gene3D" id="1.10.357.140">
    <property type="entry name" value="UbiA prenyltransferase"/>
    <property type="match status" value="1"/>
</dbReference>
<evidence type="ECO:0000313" key="7">
    <source>
        <dbReference type="Proteomes" id="UP001305779"/>
    </source>
</evidence>
<keyword evidence="7" id="KW-1185">Reference proteome</keyword>
<keyword evidence="2 5" id="KW-0812">Transmembrane</keyword>
<keyword evidence="3 5" id="KW-1133">Transmembrane helix</keyword>
<dbReference type="InterPro" id="IPR050475">
    <property type="entry name" value="Prenyltransferase_related"/>
</dbReference>
<dbReference type="Proteomes" id="UP001305779">
    <property type="component" value="Unassembled WGS sequence"/>
</dbReference>
<dbReference type="PANTHER" id="PTHR42723:SF1">
    <property type="entry name" value="CHLOROPHYLL SYNTHASE, CHLOROPLASTIC"/>
    <property type="match status" value="1"/>
</dbReference>
<evidence type="ECO:0000256" key="3">
    <source>
        <dbReference type="ARBA" id="ARBA00022989"/>
    </source>
</evidence>
<evidence type="ECO:0000256" key="4">
    <source>
        <dbReference type="ARBA" id="ARBA00023136"/>
    </source>
</evidence>
<proteinExistence type="predicted"/>
<protein>
    <submittedName>
        <fullName evidence="6">Uncharacterized protein</fullName>
    </submittedName>
</protein>
<name>A0ABR0DXS3_ZASCE</name>
<dbReference type="InterPro" id="IPR044878">
    <property type="entry name" value="UbiA_sf"/>
</dbReference>
<sequence length="238" mass="26789">MLADNILASFTPGLILVTAVSLRTDLPPSQTLTHLLKATLLSTLYTYIFDAINQAHGATEDKINKPYRPIPSGLTTPSGLVSRFWIAMALYTTTDWAFDVLEWTLLWQTSTLIINTLCPPRHYFWCKTLCMSMGIAAQLSQAWQIVRPIDAVGQRWIAFMAIVYPPPLVFEDMRDMEGDEAAGRRTLALMLGEGILRVCWTTVVRSLTMRSVKADRVTYQLFIFSYIVVLSCGCILWA</sequence>
<evidence type="ECO:0000313" key="6">
    <source>
        <dbReference type="EMBL" id="KAK4493795.1"/>
    </source>
</evidence>
<reference evidence="6 7" key="1">
    <citation type="journal article" date="2023" name="G3 (Bethesda)">
        <title>A chromosome-level genome assembly of Zasmidium syzygii isolated from banana leaves.</title>
        <authorList>
            <person name="van Westerhoven A.C."/>
            <person name="Mehrabi R."/>
            <person name="Talebi R."/>
            <person name="Steentjes M.B.F."/>
            <person name="Corcolon B."/>
            <person name="Chong P.A."/>
            <person name="Kema G.H.J."/>
            <person name="Seidl M.F."/>
        </authorList>
    </citation>
    <scope>NUCLEOTIDE SEQUENCE [LARGE SCALE GENOMIC DNA]</scope>
    <source>
        <strain evidence="6 7">P124</strain>
    </source>
</reference>
<organism evidence="6 7">
    <name type="scientific">Zasmidium cellare</name>
    <name type="common">Wine cellar mold</name>
    <name type="synonym">Racodium cellare</name>
    <dbReference type="NCBI Taxonomy" id="395010"/>
    <lineage>
        <taxon>Eukaryota</taxon>
        <taxon>Fungi</taxon>
        <taxon>Dikarya</taxon>
        <taxon>Ascomycota</taxon>
        <taxon>Pezizomycotina</taxon>
        <taxon>Dothideomycetes</taxon>
        <taxon>Dothideomycetidae</taxon>
        <taxon>Mycosphaerellales</taxon>
        <taxon>Mycosphaerellaceae</taxon>
        <taxon>Zasmidium</taxon>
    </lineage>
</organism>
<dbReference type="PANTHER" id="PTHR42723">
    <property type="entry name" value="CHLOROPHYLL SYNTHASE"/>
    <property type="match status" value="1"/>
</dbReference>
<accession>A0ABR0DXS3</accession>